<protein>
    <submittedName>
        <fullName evidence="4">M56 family metallopeptidase</fullName>
    </submittedName>
</protein>
<dbReference type="SUPFAM" id="SSF48452">
    <property type="entry name" value="TPR-like"/>
    <property type="match status" value="1"/>
</dbReference>
<evidence type="ECO:0000256" key="1">
    <source>
        <dbReference type="SAM" id="MobiDB-lite"/>
    </source>
</evidence>
<accession>A0ABT6FBH1</accession>
<feature type="transmembrane region" description="Helical" evidence="2">
    <location>
        <begin position="124"/>
        <end position="150"/>
    </location>
</feature>
<dbReference type="InterPro" id="IPR008756">
    <property type="entry name" value="Peptidase_M56"/>
</dbReference>
<evidence type="ECO:0000313" key="5">
    <source>
        <dbReference type="Proteomes" id="UP001216907"/>
    </source>
</evidence>
<evidence type="ECO:0000259" key="3">
    <source>
        <dbReference type="Pfam" id="PF05569"/>
    </source>
</evidence>
<dbReference type="CDD" id="cd07341">
    <property type="entry name" value="M56_BlaR1_MecR1_like"/>
    <property type="match status" value="1"/>
</dbReference>
<dbReference type="EMBL" id="JARRAG010000002">
    <property type="protein sequence ID" value="MDG3004789.1"/>
    <property type="molecule type" value="Genomic_DNA"/>
</dbReference>
<dbReference type="InterPro" id="IPR011990">
    <property type="entry name" value="TPR-like_helical_dom_sf"/>
</dbReference>
<gene>
    <name evidence="4" type="ORF">PZE19_13455</name>
</gene>
<dbReference type="PANTHER" id="PTHR34978:SF3">
    <property type="entry name" value="SLR0241 PROTEIN"/>
    <property type="match status" value="1"/>
</dbReference>
<feature type="region of interest" description="Disordered" evidence="1">
    <location>
        <begin position="946"/>
        <end position="966"/>
    </location>
</feature>
<keyword evidence="5" id="KW-1185">Reference proteome</keyword>
<organism evidence="4 5">
    <name type="scientific">Paludisphaera mucosa</name>
    <dbReference type="NCBI Taxonomy" id="3030827"/>
    <lineage>
        <taxon>Bacteria</taxon>
        <taxon>Pseudomonadati</taxon>
        <taxon>Planctomycetota</taxon>
        <taxon>Planctomycetia</taxon>
        <taxon>Isosphaerales</taxon>
        <taxon>Isosphaeraceae</taxon>
        <taxon>Paludisphaera</taxon>
    </lineage>
</organism>
<reference evidence="4 5" key="1">
    <citation type="submission" date="2023-03" db="EMBL/GenBank/DDBJ databases">
        <title>Paludisphaera mucosa sp. nov. a novel planctomycete from northern fen.</title>
        <authorList>
            <person name="Ivanova A."/>
        </authorList>
    </citation>
    <scope>NUCLEOTIDE SEQUENCE [LARGE SCALE GENOMIC DNA]</scope>
    <source>
        <strain evidence="4 5">Pla2</strain>
    </source>
</reference>
<evidence type="ECO:0000256" key="2">
    <source>
        <dbReference type="SAM" id="Phobius"/>
    </source>
</evidence>
<comment type="caution">
    <text evidence="4">The sequence shown here is derived from an EMBL/GenBank/DDBJ whole genome shotgun (WGS) entry which is preliminary data.</text>
</comment>
<dbReference type="Proteomes" id="UP001216907">
    <property type="component" value="Unassembled WGS sequence"/>
</dbReference>
<dbReference type="RefSeq" id="WP_277861141.1">
    <property type="nucleotide sequence ID" value="NZ_JARRAG010000002.1"/>
</dbReference>
<dbReference type="InterPro" id="IPR052173">
    <property type="entry name" value="Beta-lactam_resp_regulator"/>
</dbReference>
<proteinExistence type="predicted"/>
<feature type="domain" description="Peptidase M56" evidence="3">
    <location>
        <begin position="17"/>
        <end position="312"/>
    </location>
</feature>
<keyword evidence="2" id="KW-0812">Transmembrane</keyword>
<keyword evidence="2" id="KW-1133">Transmembrane helix</keyword>
<dbReference type="PANTHER" id="PTHR34978">
    <property type="entry name" value="POSSIBLE SENSOR-TRANSDUCER PROTEIN BLAR"/>
    <property type="match status" value="1"/>
</dbReference>
<feature type="transmembrane region" description="Helical" evidence="2">
    <location>
        <begin position="12"/>
        <end position="35"/>
    </location>
</feature>
<name>A0ABT6FBH1_9BACT</name>
<feature type="transmembrane region" description="Helical" evidence="2">
    <location>
        <begin position="47"/>
        <end position="69"/>
    </location>
</feature>
<sequence>MNIPTTSPAWTALGWTFLHMLWIGAAVGLVASLARRLLRRAAAETRHAAALTALIGLAIAPFAAFFAVYDPAPPTAAARPAEVVPRIAFAVDANSRVAYEFAPSPARPTGAPESIRMFRFLDPWVAILPGVWFVGSLLTLASLATGLVGVERLRRAGLPLESGPIVERCRELARSLGIAREVGIAACDRIAAPVLIGIVRPLILLPTAALTGWDPDQVEMALLHELAHLRRRDNLTSLFQKLVEALLFFHPTTWWLSAWVRLERETCCDRLVVARTGRPRAYAELLAALAGARPAAPAAASLTERPIATRIRRILLKEDRPMTMKPTAPEALALCAAALLAAALALPTRAEPPDPKAQADHDVRATLKRLAEAAAVTPAPKEDNQLRYTLLTIAESQLGRDDRPGALETLGRVVPPKLPDRAAPFRPRDRDVVESIVQIAILRDKAGDAEGSRAMVRELIGAIQPTDVMPSPGAARLLEAQVSEAMSRSIGVAPDGSPVVVEIRHDEEVRRAGGGEEPDATAKELNDRIEALFSVMQQAPEIVGAGETRRLVDQALKIFEPVQGPARPVVLASYGRLLLQAGDVPRGRERIAEARRLALALPDARERDSAMHILASVVGQGGPAAFDDGLALASSLQPPARAAALTEILNGLCHLDTALPTDAGSILISLDAPLRPYSKPLARVSLPRLADAARSAGDARSQARLLSTVARLQAMRGDVAEGLATAESISDVRRADDPGPSDGDYDAVKPATFAHIAQARSEAGDRAGADASFTRSAELARGVVAADQQLVAWYVLARRLEATGRRDAARAVVAEAIPKALAQPEPRRSRLLCLFAEVQIETDGVARATQTVEAIRDEPGLEKARGLRSLAVRLRKDGDDDGYQTLTRRALVVLEPRPTDPPRDKSVKGYAFTPMAYYDLDREVPPRLIGVLREFMAHPMKATLEAEKAPAPDPSTLSPGQRDQSRAAAILQAYRRSGTAPSPEQIEAFETPAGRLVALQSLASSLSSDVTRK</sequence>
<keyword evidence="2" id="KW-0472">Membrane</keyword>
<evidence type="ECO:0000313" key="4">
    <source>
        <dbReference type="EMBL" id="MDG3004789.1"/>
    </source>
</evidence>
<dbReference type="Pfam" id="PF05569">
    <property type="entry name" value="Peptidase_M56"/>
    <property type="match status" value="1"/>
</dbReference>